<dbReference type="Proteomes" id="UP000001542">
    <property type="component" value="Unassembled WGS sequence"/>
</dbReference>
<organism evidence="2 3">
    <name type="scientific">Trichomonas vaginalis (strain ATCC PRA-98 / G3)</name>
    <dbReference type="NCBI Taxonomy" id="412133"/>
    <lineage>
        <taxon>Eukaryota</taxon>
        <taxon>Metamonada</taxon>
        <taxon>Parabasalia</taxon>
        <taxon>Trichomonadida</taxon>
        <taxon>Trichomonadidae</taxon>
        <taxon>Trichomonas</taxon>
    </lineage>
</organism>
<keyword evidence="3" id="KW-1185">Reference proteome</keyword>
<accession>A2DEJ7</accession>
<keyword evidence="1" id="KW-1133">Transmembrane helix</keyword>
<evidence type="ECO:0000313" key="3">
    <source>
        <dbReference type="Proteomes" id="UP000001542"/>
    </source>
</evidence>
<keyword evidence="1" id="KW-0812">Transmembrane</keyword>
<reference evidence="2" key="1">
    <citation type="submission" date="2006-10" db="EMBL/GenBank/DDBJ databases">
        <authorList>
            <person name="Amadeo P."/>
            <person name="Zhao Q."/>
            <person name="Wortman J."/>
            <person name="Fraser-Liggett C."/>
            <person name="Carlton J."/>
        </authorList>
    </citation>
    <scope>NUCLEOTIDE SEQUENCE</scope>
    <source>
        <strain evidence="2">G3</strain>
    </source>
</reference>
<proteinExistence type="predicted"/>
<evidence type="ECO:0000313" key="2">
    <source>
        <dbReference type="EMBL" id="EAY21124.1"/>
    </source>
</evidence>
<name>A2DEJ7_TRIV3</name>
<dbReference type="InParanoid" id="A2DEJ7"/>
<dbReference type="OrthoDB" id="529273at2759"/>
<dbReference type="VEuPathDB" id="TrichDB:TVAGG3_0577910"/>
<gene>
    <name evidence="2" type="ORF">TVAG_282940</name>
</gene>
<evidence type="ECO:0000256" key="1">
    <source>
        <dbReference type="SAM" id="Phobius"/>
    </source>
</evidence>
<reference evidence="2" key="2">
    <citation type="journal article" date="2007" name="Science">
        <title>Draft genome sequence of the sexually transmitted pathogen Trichomonas vaginalis.</title>
        <authorList>
            <person name="Carlton J.M."/>
            <person name="Hirt R.P."/>
            <person name="Silva J.C."/>
            <person name="Delcher A.L."/>
            <person name="Schatz M."/>
            <person name="Zhao Q."/>
            <person name="Wortman J.R."/>
            <person name="Bidwell S.L."/>
            <person name="Alsmark U.C.M."/>
            <person name="Besteiro S."/>
            <person name="Sicheritz-Ponten T."/>
            <person name="Noel C.J."/>
            <person name="Dacks J.B."/>
            <person name="Foster P.G."/>
            <person name="Simillion C."/>
            <person name="Van de Peer Y."/>
            <person name="Miranda-Saavedra D."/>
            <person name="Barton G.J."/>
            <person name="Westrop G.D."/>
            <person name="Mueller S."/>
            <person name="Dessi D."/>
            <person name="Fiori P.L."/>
            <person name="Ren Q."/>
            <person name="Paulsen I."/>
            <person name="Zhang H."/>
            <person name="Bastida-Corcuera F.D."/>
            <person name="Simoes-Barbosa A."/>
            <person name="Brown M.T."/>
            <person name="Hayes R.D."/>
            <person name="Mukherjee M."/>
            <person name="Okumura C.Y."/>
            <person name="Schneider R."/>
            <person name="Smith A.J."/>
            <person name="Vanacova S."/>
            <person name="Villalvazo M."/>
            <person name="Haas B.J."/>
            <person name="Pertea M."/>
            <person name="Feldblyum T.V."/>
            <person name="Utterback T.R."/>
            <person name="Shu C.L."/>
            <person name="Osoegawa K."/>
            <person name="de Jong P.J."/>
            <person name="Hrdy I."/>
            <person name="Horvathova L."/>
            <person name="Zubacova Z."/>
            <person name="Dolezal P."/>
            <person name="Malik S.B."/>
            <person name="Logsdon J.M. Jr."/>
            <person name="Henze K."/>
            <person name="Gupta A."/>
            <person name="Wang C.C."/>
            <person name="Dunne R.L."/>
            <person name="Upcroft J.A."/>
            <person name="Upcroft P."/>
            <person name="White O."/>
            <person name="Salzberg S.L."/>
            <person name="Tang P."/>
            <person name="Chiu C.-H."/>
            <person name="Lee Y.-S."/>
            <person name="Embley T.M."/>
            <person name="Coombs G.H."/>
            <person name="Mottram J.C."/>
            <person name="Tachezy J."/>
            <person name="Fraser-Liggett C.M."/>
            <person name="Johnson P.J."/>
        </authorList>
    </citation>
    <scope>NUCLEOTIDE SEQUENCE [LARGE SCALE GENOMIC DNA]</scope>
    <source>
        <strain evidence="2">G3</strain>
    </source>
</reference>
<feature type="transmembrane region" description="Helical" evidence="1">
    <location>
        <begin position="12"/>
        <end position="36"/>
    </location>
</feature>
<dbReference type="KEGG" id="tva:5466672"/>
<dbReference type="AlphaFoldDB" id="A2DEJ7"/>
<dbReference type="EMBL" id="DS113192">
    <property type="protein sequence ID" value="EAY21124.1"/>
    <property type="molecule type" value="Genomic_DNA"/>
</dbReference>
<dbReference type="VEuPathDB" id="TrichDB:TVAG_282940"/>
<dbReference type="RefSeq" id="XP_001582110.1">
    <property type="nucleotide sequence ID" value="XM_001582060.1"/>
</dbReference>
<keyword evidence="1" id="KW-0472">Membrane</keyword>
<protein>
    <submittedName>
        <fullName evidence="2">Uncharacterized protein</fullName>
    </submittedName>
</protein>
<sequence length="499" mass="56924">MQSSNSNKFETFTEILMYVPTAIILFISFTFAIYILNSDNDPPALPTNSRDYSYDCPYIKQESLSVNDSRLSFKFKVGDFLQFPKQTAMSMLKVDVQTGLFKATYNMSSIWDRQGNISEISFNVLHPIIGDAIITTRCGNYPIAFDQKTISSVNIYPIGFTRLMQGYFASAIVGNGCWENTDISFFITNDIQVRPFVVGKNDFQPVAVNNGNFDPKAYADYFNITYYDSPNDLAVMAVFVTANPHFAYETIIDVIIPVSFYSKSNEGSGHCLVLTKDQNDLRPIVEKIFDGEIIEKDRKVCYKNGAVLTSSTGLRYDIDPDLHNFDENLGYIIRFQEIFNIDREIFADIKQKFTSKKMKNKQITVVEKLKFLIPTLKNLYPKAKIEVIHDTDSISYIASIVSRSRILIGTNIFNLAYSVFLNEGATLVEYQISGEEGSNLLSKWAEVTKTNYLVIPHKYDNKPIDSYSNYFKLVNHLPFPHPNPQLIKEIFDQKFPDLN</sequence>